<evidence type="ECO:0000256" key="1">
    <source>
        <dbReference type="ARBA" id="ARBA00009437"/>
    </source>
</evidence>
<dbReference type="Pfam" id="PF03466">
    <property type="entry name" value="LysR_substrate"/>
    <property type="match status" value="1"/>
</dbReference>
<proteinExistence type="inferred from homology"/>
<reference evidence="7" key="1">
    <citation type="journal article" date="2019" name="Int. J. Syst. Evol. Microbiol.">
        <title>The Global Catalogue of Microorganisms (GCM) 10K type strain sequencing project: providing services to taxonomists for standard genome sequencing and annotation.</title>
        <authorList>
            <consortium name="The Broad Institute Genomics Platform"/>
            <consortium name="The Broad Institute Genome Sequencing Center for Infectious Disease"/>
            <person name="Wu L."/>
            <person name="Ma J."/>
        </authorList>
    </citation>
    <scope>NUCLEOTIDE SEQUENCE [LARGE SCALE GENOMIC DNA]</scope>
    <source>
        <strain evidence="7">JCM 32206</strain>
    </source>
</reference>
<keyword evidence="3" id="KW-0804">Transcription</keyword>
<dbReference type="Gene3D" id="3.40.190.10">
    <property type="entry name" value="Periplasmic binding protein-like II"/>
    <property type="match status" value="2"/>
</dbReference>
<dbReference type="Proteomes" id="UP001501183">
    <property type="component" value="Unassembled WGS sequence"/>
</dbReference>
<feature type="domain" description="LysR substrate-binding" evidence="5">
    <location>
        <begin position="5"/>
        <end position="123"/>
    </location>
</feature>
<dbReference type="PANTHER" id="PTHR30126:SF39">
    <property type="entry name" value="HTH-TYPE TRANSCRIPTIONAL REGULATOR CYSL"/>
    <property type="match status" value="1"/>
</dbReference>
<keyword evidence="7" id="KW-1185">Reference proteome</keyword>
<dbReference type="InterPro" id="IPR005119">
    <property type="entry name" value="LysR_subst-bd"/>
</dbReference>
<evidence type="ECO:0000256" key="2">
    <source>
        <dbReference type="ARBA" id="ARBA00023015"/>
    </source>
</evidence>
<name>A0ABP8PKW0_9NOCA</name>
<evidence type="ECO:0000259" key="5">
    <source>
        <dbReference type="Pfam" id="PF03466"/>
    </source>
</evidence>
<dbReference type="SUPFAM" id="SSF53850">
    <property type="entry name" value="Periplasmic binding protein-like II"/>
    <property type="match status" value="1"/>
</dbReference>
<dbReference type="RefSeq" id="WP_345351258.1">
    <property type="nucleotide sequence ID" value="NZ_BAABFB010000070.1"/>
</dbReference>
<dbReference type="EMBL" id="BAABFB010000070">
    <property type="protein sequence ID" value="GAA4488037.1"/>
    <property type="molecule type" value="Genomic_DNA"/>
</dbReference>
<evidence type="ECO:0000256" key="4">
    <source>
        <dbReference type="SAM" id="MobiDB-lite"/>
    </source>
</evidence>
<sequence>MYESVRPVAQDRLVLVVSPEHRLARRRRPVSRRELAALPLASREGGSGTRETLQRAVGEPMDEPALELYSNAAVKVVVEAGEYAAVLSELAVRQELHDGRLVELPLADLDLTRSLHAVWRPGTRWRGPAGDILAVAARTSRHPRSDRTAARRPLADPA</sequence>
<dbReference type="PANTHER" id="PTHR30126">
    <property type="entry name" value="HTH-TYPE TRANSCRIPTIONAL REGULATOR"/>
    <property type="match status" value="1"/>
</dbReference>
<feature type="region of interest" description="Disordered" evidence="4">
    <location>
        <begin position="137"/>
        <end position="158"/>
    </location>
</feature>
<comment type="similarity">
    <text evidence="1">Belongs to the LysR transcriptional regulatory family.</text>
</comment>
<keyword evidence="2" id="KW-0805">Transcription regulation</keyword>
<gene>
    <name evidence="6" type="ORF">GCM10023094_47250</name>
</gene>
<evidence type="ECO:0000313" key="6">
    <source>
        <dbReference type="EMBL" id="GAA4488037.1"/>
    </source>
</evidence>
<protein>
    <recommendedName>
        <fullName evidence="5">LysR substrate-binding domain-containing protein</fullName>
    </recommendedName>
</protein>
<organism evidence="6 7">
    <name type="scientific">Rhodococcus olei</name>
    <dbReference type="NCBI Taxonomy" id="2161675"/>
    <lineage>
        <taxon>Bacteria</taxon>
        <taxon>Bacillati</taxon>
        <taxon>Actinomycetota</taxon>
        <taxon>Actinomycetes</taxon>
        <taxon>Mycobacteriales</taxon>
        <taxon>Nocardiaceae</taxon>
        <taxon>Rhodococcus</taxon>
    </lineage>
</organism>
<evidence type="ECO:0000313" key="7">
    <source>
        <dbReference type="Proteomes" id="UP001501183"/>
    </source>
</evidence>
<comment type="caution">
    <text evidence="6">The sequence shown here is derived from an EMBL/GenBank/DDBJ whole genome shotgun (WGS) entry which is preliminary data.</text>
</comment>
<accession>A0ABP8PKW0</accession>
<evidence type="ECO:0000256" key="3">
    <source>
        <dbReference type="ARBA" id="ARBA00023163"/>
    </source>
</evidence>